<dbReference type="RefSeq" id="WP_186836473.1">
    <property type="nucleotide sequence ID" value="NZ_JACOPD010000003.1"/>
</dbReference>
<feature type="region of interest" description="Disordered" evidence="1">
    <location>
        <begin position="163"/>
        <end position="220"/>
    </location>
</feature>
<evidence type="ECO:0000256" key="1">
    <source>
        <dbReference type="SAM" id="MobiDB-lite"/>
    </source>
</evidence>
<dbReference type="EMBL" id="JACOPD010000003">
    <property type="protein sequence ID" value="MBC5680428.1"/>
    <property type="molecule type" value="Genomic_DNA"/>
</dbReference>
<evidence type="ECO:0000313" key="2">
    <source>
        <dbReference type="EMBL" id="MBC5680428.1"/>
    </source>
</evidence>
<reference evidence="2 3" key="1">
    <citation type="submission" date="2020-08" db="EMBL/GenBank/DDBJ databases">
        <title>Genome public.</title>
        <authorList>
            <person name="Liu C."/>
            <person name="Sun Q."/>
        </authorList>
    </citation>
    <scope>NUCLEOTIDE SEQUENCE [LARGE SCALE GENOMIC DNA]</scope>
    <source>
        <strain evidence="2 3">NSJ-43</strain>
    </source>
</reference>
<comment type="caution">
    <text evidence="2">The sequence shown here is derived from an EMBL/GenBank/DDBJ whole genome shotgun (WGS) entry which is preliminary data.</text>
</comment>
<name>A0ABR7FYZ8_9FIRM</name>
<organism evidence="2 3">
    <name type="scientific">Lachnospira hominis</name>
    <name type="common">ex Liu et al. 2021</name>
    <dbReference type="NCBI Taxonomy" id="2763051"/>
    <lineage>
        <taxon>Bacteria</taxon>
        <taxon>Bacillati</taxon>
        <taxon>Bacillota</taxon>
        <taxon>Clostridia</taxon>
        <taxon>Lachnospirales</taxon>
        <taxon>Lachnospiraceae</taxon>
        <taxon>Lachnospira</taxon>
    </lineage>
</organism>
<gene>
    <name evidence="2" type="ORF">H8S01_05575</name>
</gene>
<feature type="compositionally biased region" description="Acidic residues" evidence="1">
    <location>
        <begin position="163"/>
        <end position="183"/>
    </location>
</feature>
<sequence>MAKKSKFAKVVVALGAIGVASKIAYDKYKNVKDDFVKEETASAEDDVKKYNAIFEKKVVEVEDEEFMGCEVKAVGSKAVIDLGLAVFERDVYINFSSNASTVTIILPEGVNVTCDVEKKLSGVRNLVENSDEDGVHTVYIIGKAVCSNVEIIPVNFYIDDDDFEDIDDSEDDFEDESSDEAENKEDVPAQDSDEEASADNDSDEEAEQEDELEIKEVKED</sequence>
<dbReference type="Proteomes" id="UP000628463">
    <property type="component" value="Unassembled WGS sequence"/>
</dbReference>
<protein>
    <submittedName>
        <fullName evidence="2">Uncharacterized protein</fullName>
    </submittedName>
</protein>
<accession>A0ABR7FYZ8</accession>
<keyword evidence="3" id="KW-1185">Reference proteome</keyword>
<feature type="compositionally biased region" description="Acidic residues" evidence="1">
    <location>
        <begin position="191"/>
        <end position="213"/>
    </location>
</feature>
<evidence type="ECO:0000313" key="3">
    <source>
        <dbReference type="Proteomes" id="UP000628463"/>
    </source>
</evidence>
<proteinExistence type="predicted"/>